<dbReference type="PANTHER" id="PTHR33463">
    <property type="entry name" value="NB-ARC DOMAIN-CONTAINING PROTEIN-RELATED"/>
    <property type="match status" value="1"/>
</dbReference>
<dbReference type="GO" id="GO:0006952">
    <property type="term" value="P:defense response"/>
    <property type="evidence" value="ECO:0007669"/>
    <property type="project" value="UniProtKB-KW"/>
</dbReference>
<dbReference type="Pfam" id="PF23559">
    <property type="entry name" value="WHD_DRP"/>
    <property type="match status" value="1"/>
</dbReference>
<dbReference type="InterPro" id="IPR050905">
    <property type="entry name" value="Plant_NBS-LRR"/>
</dbReference>
<evidence type="ECO:0000259" key="3">
    <source>
        <dbReference type="Pfam" id="PF23559"/>
    </source>
</evidence>
<dbReference type="SUPFAM" id="SSF52058">
    <property type="entry name" value="L domain-like"/>
    <property type="match status" value="1"/>
</dbReference>
<dbReference type="InterPro" id="IPR058922">
    <property type="entry name" value="WHD_DRP"/>
</dbReference>
<dbReference type="InterPro" id="IPR036388">
    <property type="entry name" value="WH-like_DNA-bd_sf"/>
</dbReference>
<dbReference type="EMBL" id="CM010716">
    <property type="protein sequence ID" value="RZC51874.1"/>
    <property type="molecule type" value="Genomic_DNA"/>
</dbReference>
<organism evidence="4 5">
    <name type="scientific">Papaver somniferum</name>
    <name type="common">Opium poppy</name>
    <dbReference type="NCBI Taxonomy" id="3469"/>
    <lineage>
        <taxon>Eukaryota</taxon>
        <taxon>Viridiplantae</taxon>
        <taxon>Streptophyta</taxon>
        <taxon>Embryophyta</taxon>
        <taxon>Tracheophyta</taxon>
        <taxon>Spermatophyta</taxon>
        <taxon>Magnoliopsida</taxon>
        <taxon>Ranunculales</taxon>
        <taxon>Papaveraceae</taxon>
        <taxon>Papaveroideae</taxon>
        <taxon>Papaver</taxon>
    </lineage>
</organism>
<protein>
    <recommendedName>
        <fullName evidence="3">Disease resistance protein winged helix domain-containing protein</fullName>
    </recommendedName>
</protein>
<dbReference type="AlphaFoldDB" id="A0A4Y7ISM8"/>
<sequence>MEDEVLRKLKLSYDYLRNGKLKSCFLYCSLYPEDYPIKIEELIDVWIGEGFLNEVCDRLEGRDVIECLKSACLLESCVIEEYGLVEHGVKMHDVIRELAIWLASSGLGEINLKDSIQEQQDLHKWEFDERISLTGSKAVSKLTGAPKCRNLLTLLLRGSEIRTLSDEFFQYMPRLKVLSMPQHLEIDNLPASISSLSGLQYLNLAKTSFSSNATLKPGTFDSLVSLKTLDLYFSNLRNWEKRGGPSLDELERLENLKSLGLTIESNVALKKLVTTVKLQMCTKKLMVEIERGTSSISLSPSSPLSPTSVSLANMASLKILHLRGCSGLRELKIPSTSSVCAEDKVTLCTSLEVLLIQLVAQLDIVCDMLQQSSCFVNFKHVRIMGCHELKDVSWLIYAQNLEILDMGYQNILEEIISYRFPGVTDCDITFRRLPTMKLICNHNVKFPVLKHIIVMYFPKLKKLPFDAMTLRKIEGQKEWWEA</sequence>
<dbReference type="PANTHER" id="PTHR33463:SF204">
    <property type="entry name" value="NB-ARC DOMAIN-CONTAINING PROTEIN"/>
    <property type="match status" value="1"/>
</dbReference>
<evidence type="ECO:0000256" key="1">
    <source>
        <dbReference type="ARBA" id="ARBA00022737"/>
    </source>
</evidence>
<name>A0A4Y7ISM8_PAPSO</name>
<dbReference type="STRING" id="3469.A0A4Y7ISM8"/>
<evidence type="ECO:0000313" key="4">
    <source>
        <dbReference type="EMBL" id="RZC51874.1"/>
    </source>
</evidence>
<dbReference type="Gene3D" id="3.80.10.10">
    <property type="entry name" value="Ribonuclease Inhibitor"/>
    <property type="match status" value="2"/>
</dbReference>
<keyword evidence="1" id="KW-0677">Repeat</keyword>
<dbReference type="Proteomes" id="UP000316621">
    <property type="component" value="Chromosome 2"/>
</dbReference>
<accession>A0A4Y7ISM8</accession>
<keyword evidence="5" id="KW-1185">Reference proteome</keyword>
<evidence type="ECO:0000256" key="2">
    <source>
        <dbReference type="ARBA" id="ARBA00022821"/>
    </source>
</evidence>
<evidence type="ECO:0000313" key="5">
    <source>
        <dbReference type="Proteomes" id="UP000316621"/>
    </source>
</evidence>
<dbReference type="InterPro" id="IPR032675">
    <property type="entry name" value="LRR_dom_sf"/>
</dbReference>
<reference evidence="4 5" key="1">
    <citation type="journal article" date="2018" name="Science">
        <title>The opium poppy genome and morphinan production.</title>
        <authorList>
            <person name="Guo L."/>
            <person name="Winzer T."/>
            <person name="Yang X."/>
            <person name="Li Y."/>
            <person name="Ning Z."/>
            <person name="He Z."/>
            <person name="Teodor R."/>
            <person name="Lu Y."/>
            <person name="Bowser T.A."/>
            <person name="Graham I.A."/>
            <person name="Ye K."/>
        </authorList>
    </citation>
    <scope>NUCLEOTIDE SEQUENCE [LARGE SCALE GENOMIC DNA]</scope>
    <source>
        <strain evidence="5">cv. HN1</strain>
        <tissue evidence="4">Leaves</tissue>
    </source>
</reference>
<dbReference type="Gene3D" id="1.10.10.10">
    <property type="entry name" value="Winged helix-like DNA-binding domain superfamily/Winged helix DNA-binding domain"/>
    <property type="match status" value="1"/>
</dbReference>
<feature type="domain" description="Disease resistance protein winged helix" evidence="3">
    <location>
        <begin position="30"/>
        <end position="99"/>
    </location>
</feature>
<gene>
    <name evidence="4" type="ORF">C5167_020300</name>
</gene>
<dbReference type="Gramene" id="RZC51874">
    <property type="protein sequence ID" value="RZC51874"/>
    <property type="gene ID" value="C5167_020300"/>
</dbReference>
<dbReference type="OMA" id="WEFDERI"/>
<keyword evidence="2" id="KW-0611">Plant defense</keyword>
<proteinExistence type="predicted"/>
<dbReference type="FunFam" id="1.10.10.10:FF:000322">
    <property type="entry name" value="Probable disease resistance protein At1g63360"/>
    <property type="match status" value="1"/>
</dbReference>